<feature type="transmembrane region" description="Helical" evidence="2">
    <location>
        <begin position="2143"/>
        <end position="2166"/>
    </location>
</feature>
<sequence length="2191" mass="238582">MLQLFITVALTLPIYCRADLVPDFVKGKIYLKGDGAWVRVDFPNSLINPLVFLGSPDYIGDYGIVPQVGEVDVNGFTARVMVPPCITADLSRTEIGVPYIVWCKTAGQDYFSDYAVLTGFLDSSTAQYHTYSFFAQDWDRISSDYTVLVQIQNMASIEENATEFNQTPYAHARGSVGSGGKKYFITLSSFIATNSPTVVVAIMALGATLPPNFGGADIELQAAALITSGNEFSHSLASPALAFMQPQDVSASYSYAVDCNTNSCVPWIVRDCQSSAALTDANSSYLLVAEAKSAPAVENMGPNCWNAQSASPDLLQISERPLSSPVEQYAFEKLITWSDTAIGGTWNTEEACGKGAVQFVQVLFSDEFVLNGMLPETPSCRTQDITEFMSNLCKGQESPVSGVCEVTNEAFADAALSSLCGTALNPSIFMRFNCDSCEFILNTKRATDGGPQCTSLSDQAVDTLEAAVCRNLCLDLWDLFKEEAMAQSSPYNTFVALVNQWHADNPWALPSSLSDIAINCTFDQRAVFDLEEGNFVVRDLCPTSHFADIAGALFGCKSMIVDGEEKSSCEAYDATSDLQRECASRSWAQCTVSESHFPSALELCQSCDTFSLVVFYSCKLRAESLTGYGISAHSLSGNIVYSGTIPSCACAEGSTPATQEEITVLSSWQASVIPPQSFVLANARGVYVDESGNMEFSIWAPSSEDDCLSEFVKILCKHPVMGDPDEGMMNPTPLCEEAFSTKTDKSVSHDELCRETCSHVLKNKCASAENRWACANDNVTDCYVPNSLRKTCGIMDASTEYNPKFGTCGCADDPTIEPCTETEVKILANDWMGLFNENYKGQTGVLLLRNMRVMEDSGSIYTDFGVSSDAACANVSEYKGIFCRVDADVTSAVQTGLQPNCDGAVSVNKPDISDYQCAYWCHDLHNNCKETQPSNASPCYFEMQKTHPILSHCSVPSELEDKEQGDSNMVAGTVTITTQWKFVNFQSPVSPNPVVFTGLLDPLDTFGQVQVTGVSKGGFYIRLALDHCRIGYSTAYAQVSWLAVSEDSFTMPTSNTSIRVATVDATVGENVDLLPGFKLRTSSPILLTQIQNTPSNLPMTDIPSITTLKLTSASATIIVNSTAVPESQATYTVGYLFMDAVSDSQCSLGCKTNNLTVETKTTDLKSGWFNTVAYSKELFGNRPPLIFGSVVVKRGNKPRMLVKDQVQTLSKKALWHPKLYSVSQESCTDFVFEEVSTFFPSVLLMVLHVKDHFTPNCAKAKSKSGSATDAECVAECVALSSACAPPLAWECFITSASEELKAKCYIEPSVDTAQTTTTTTTPPPVGASVQCRVVDMSTYPDMGWDVDAMSCSCPQGFSPCTQHQVDQDRAHWIQDVSPWGLICRTWDSVMPVARGFTQVASDMCTASSSLQWEQRELPLYSLDDVVLNGRINKSGYNQCVVDTPLVFCPSASLTTTTSTATPTWDWPQNADCLPGDWSEWGTGAPCVLEETVPCVFDKPIRCDSLCRHSEWTEWSSCSEKLLEFGFSPVTTSYREKLVSAEAGGACSALDLKEYDASRCNGEANNNLNTPETASALQISSTDDAVDKKEKWSEWSSCDAPCLLNGQKARRYRLSIQANSSATDEPVYHSCDDILPVHDVPEERQFCKEQCLKIIASCSKEAKLKGKTPLQCFADYVTENQPVGGKCTYTQKLVKETTKPTCFPSFSRMNNDESSEFRFLDPTTSSMQCLCLTPDSVPCTAKEVFESRHISLATTSSCPHQNTAGAIFGEGTPGTADSKLFFAAADSAKIFCPLSNSKSFQQQADAATYSVFKSAAEMNEYCANGLESQYELSASTPYDIDIDCTKLMPRTDSVSAEECEKNCTQIKKDCADSTVDYLSCIATRRETTGFNAQCATKGTVFAGRGIVFCKLVAKNCTYSEWGEWSACSATCRSGVGMEASVRIRTRQILEPSTIGGEPCRLGGTTSADKSVDAGTVQTESCSFQEICDNANAALTLSITPKPEPTHAQWSPDGLDTTTTTQSPVQVDPDIACGIYNMAGVTLTTRFDPTYRTCRCPSYTRPCTLAEAEASRSLWNQSMMALCQEDSVAVIPLTDFGLFDCETRTFKESVADFNSLTAEDQCSTDQFSSVFCVVADDVETERRNVMITMLITLLGGTFVGIAFVLWFIQHSVDVQKVLGLRGRYVELVNMVKE</sequence>
<evidence type="ECO:0000256" key="2">
    <source>
        <dbReference type="SAM" id="Phobius"/>
    </source>
</evidence>
<accession>U6GVY3</accession>
<dbReference type="InterPro" id="IPR036383">
    <property type="entry name" value="TSP1_rpt_sf"/>
</dbReference>
<organism evidence="4 5">
    <name type="scientific">Eimeria praecox</name>
    <dbReference type="NCBI Taxonomy" id="51316"/>
    <lineage>
        <taxon>Eukaryota</taxon>
        <taxon>Sar</taxon>
        <taxon>Alveolata</taxon>
        <taxon>Apicomplexa</taxon>
        <taxon>Conoidasida</taxon>
        <taxon>Coccidia</taxon>
        <taxon>Eucoccidiorida</taxon>
        <taxon>Eimeriorina</taxon>
        <taxon>Eimeriidae</taxon>
        <taxon>Eimeria</taxon>
    </lineage>
</organism>
<dbReference type="SMART" id="SM00209">
    <property type="entry name" value="TSP1"/>
    <property type="match status" value="3"/>
</dbReference>
<name>U6GVY3_9EIME</name>
<reference evidence="4" key="1">
    <citation type="submission" date="2013-10" db="EMBL/GenBank/DDBJ databases">
        <title>Genomic analysis of the causative agents of coccidiosis in chickens.</title>
        <authorList>
            <person name="Reid A.J."/>
            <person name="Blake D."/>
            <person name="Billington K."/>
            <person name="Browne H."/>
            <person name="Dunn M."/>
            <person name="Hung S."/>
            <person name="Kawahara F."/>
            <person name="Miranda-Saavedra D."/>
            <person name="Mourier T."/>
            <person name="Nagra H."/>
            <person name="Otto T.D."/>
            <person name="Rawlings N."/>
            <person name="Sanchez A."/>
            <person name="Sanders M."/>
            <person name="Subramaniam C."/>
            <person name="Tay Y."/>
            <person name="Dear P."/>
            <person name="Doerig C."/>
            <person name="Gruber A."/>
            <person name="Parkinson J."/>
            <person name="Shirley M."/>
            <person name="Wan K.L."/>
            <person name="Berriman M."/>
            <person name="Tomley F."/>
            <person name="Pain A."/>
        </authorList>
    </citation>
    <scope>NUCLEOTIDE SEQUENCE [LARGE SCALE GENOMIC DNA]</scope>
    <source>
        <strain evidence="4">Houghton</strain>
    </source>
</reference>
<evidence type="ECO:0000256" key="3">
    <source>
        <dbReference type="SAM" id="SignalP"/>
    </source>
</evidence>
<protein>
    <submittedName>
        <fullName evidence="4">Thrombospondin type 1 domain-containing protein, putative</fullName>
    </submittedName>
</protein>
<dbReference type="VEuPathDB" id="ToxoDB:EPH_0042900"/>
<feature type="region of interest" description="Disordered" evidence="1">
    <location>
        <begin position="1999"/>
        <end position="2020"/>
    </location>
</feature>
<gene>
    <name evidence="4" type="ORF">EPH_0042900</name>
</gene>
<feature type="chain" id="PRO_5004670212" evidence="3">
    <location>
        <begin position="19"/>
        <end position="2191"/>
    </location>
</feature>
<evidence type="ECO:0000313" key="5">
    <source>
        <dbReference type="Proteomes" id="UP000018201"/>
    </source>
</evidence>
<dbReference type="Gene3D" id="2.20.100.10">
    <property type="entry name" value="Thrombospondin type-1 (TSP1) repeat"/>
    <property type="match status" value="1"/>
</dbReference>
<dbReference type="OrthoDB" id="6090599at2759"/>
<dbReference type="InterPro" id="IPR000884">
    <property type="entry name" value="TSP1_rpt"/>
</dbReference>
<feature type="signal peptide" evidence="3">
    <location>
        <begin position="1"/>
        <end position="18"/>
    </location>
</feature>
<proteinExistence type="predicted"/>
<dbReference type="Proteomes" id="UP000018201">
    <property type="component" value="Unassembled WGS sequence"/>
</dbReference>
<keyword evidence="2" id="KW-0812">Transmembrane</keyword>
<evidence type="ECO:0000313" key="4">
    <source>
        <dbReference type="EMBL" id="CDI83742.1"/>
    </source>
</evidence>
<keyword evidence="3" id="KW-0732">Signal</keyword>
<dbReference type="EMBL" id="HG692651">
    <property type="protein sequence ID" value="CDI83742.1"/>
    <property type="molecule type" value="Genomic_DNA"/>
</dbReference>
<dbReference type="SUPFAM" id="SSF82895">
    <property type="entry name" value="TSP-1 type 1 repeat"/>
    <property type="match status" value="1"/>
</dbReference>
<evidence type="ECO:0000256" key="1">
    <source>
        <dbReference type="SAM" id="MobiDB-lite"/>
    </source>
</evidence>
<keyword evidence="2" id="KW-0472">Membrane</keyword>
<reference evidence="4" key="2">
    <citation type="submission" date="2013-10" db="EMBL/GenBank/DDBJ databases">
        <authorList>
            <person name="Aslett M."/>
        </authorList>
    </citation>
    <scope>NUCLEOTIDE SEQUENCE [LARGE SCALE GENOMIC DNA]</scope>
    <source>
        <strain evidence="4">Houghton</strain>
    </source>
</reference>
<keyword evidence="2" id="KW-1133">Transmembrane helix</keyword>
<dbReference type="Pfam" id="PF00090">
    <property type="entry name" value="TSP_1"/>
    <property type="match status" value="2"/>
</dbReference>
<keyword evidence="5" id="KW-1185">Reference proteome</keyword>
<dbReference type="PROSITE" id="PS50092">
    <property type="entry name" value="TSP1"/>
    <property type="match status" value="1"/>
</dbReference>